<gene>
    <name evidence="2" type="ORF">E4O86_07305</name>
</gene>
<keyword evidence="3" id="KW-1185">Reference proteome</keyword>
<dbReference type="Gene3D" id="3.10.180.10">
    <property type="entry name" value="2,3-Dihydroxybiphenyl 1,2-Dioxygenase, domain 1"/>
    <property type="match status" value="1"/>
</dbReference>
<protein>
    <submittedName>
        <fullName evidence="2">VOC family protein</fullName>
    </submittedName>
</protein>
<organism evidence="2 3">
    <name type="scientific">Propylenella binzhouense</name>
    <dbReference type="NCBI Taxonomy" id="2555902"/>
    <lineage>
        <taxon>Bacteria</taxon>
        <taxon>Pseudomonadati</taxon>
        <taxon>Pseudomonadota</taxon>
        <taxon>Alphaproteobacteria</taxon>
        <taxon>Hyphomicrobiales</taxon>
        <taxon>Propylenellaceae</taxon>
        <taxon>Propylenella</taxon>
    </lineage>
</organism>
<comment type="caution">
    <text evidence="2">The sequence shown here is derived from an EMBL/GenBank/DDBJ whole genome shotgun (WGS) entry which is preliminary data.</text>
</comment>
<accession>A0A964T4T8</accession>
<sequence>MDGHGRFCWNELMTRDVEGVKAFYAAALGWRYDGMPMPDGTYWVIMGDGPKPIGGILDISAPVWEGVPACWFAYVAVDDVDARVAAAERLGATIHKAPFDIPGVGRIAIVGQPDGAAIGWMTPVPELGN</sequence>
<evidence type="ECO:0000313" key="2">
    <source>
        <dbReference type="EMBL" id="MYZ47517.1"/>
    </source>
</evidence>
<feature type="domain" description="VOC" evidence="1">
    <location>
        <begin position="6"/>
        <end position="123"/>
    </location>
</feature>
<dbReference type="AlphaFoldDB" id="A0A964T4T8"/>
<dbReference type="RefSeq" id="WP_161139865.1">
    <property type="nucleotide sequence ID" value="NZ_SPKJ01000016.1"/>
</dbReference>
<dbReference type="SUPFAM" id="SSF54593">
    <property type="entry name" value="Glyoxalase/Bleomycin resistance protein/Dihydroxybiphenyl dioxygenase"/>
    <property type="match status" value="1"/>
</dbReference>
<name>A0A964T4T8_9HYPH</name>
<dbReference type="InterPro" id="IPR037523">
    <property type="entry name" value="VOC_core"/>
</dbReference>
<dbReference type="Pfam" id="PF00903">
    <property type="entry name" value="Glyoxalase"/>
    <property type="match status" value="1"/>
</dbReference>
<reference evidence="2" key="1">
    <citation type="submission" date="2019-03" db="EMBL/GenBank/DDBJ databases">
        <title>Afifella sp. nov., isolated from activated sludge.</title>
        <authorList>
            <person name="Li Q."/>
            <person name="Liu Y."/>
        </authorList>
    </citation>
    <scope>NUCLEOTIDE SEQUENCE</scope>
    <source>
        <strain evidence="2">L72</strain>
    </source>
</reference>
<dbReference type="PANTHER" id="PTHR33993">
    <property type="entry name" value="GLYOXALASE-RELATED"/>
    <property type="match status" value="1"/>
</dbReference>
<evidence type="ECO:0000259" key="1">
    <source>
        <dbReference type="PROSITE" id="PS51819"/>
    </source>
</evidence>
<dbReference type="EMBL" id="SPKJ01000016">
    <property type="protein sequence ID" value="MYZ47517.1"/>
    <property type="molecule type" value="Genomic_DNA"/>
</dbReference>
<dbReference type="InterPro" id="IPR029068">
    <property type="entry name" value="Glyas_Bleomycin-R_OHBP_Dase"/>
</dbReference>
<proteinExistence type="predicted"/>
<dbReference type="InterPro" id="IPR052164">
    <property type="entry name" value="Anthracycline_SecMetBiosynth"/>
</dbReference>
<dbReference type="PANTHER" id="PTHR33993:SF14">
    <property type="entry name" value="GB|AAF24581.1"/>
    <property type="match status" value="1"/>
</dbReference>
<dbReference type="OrthoDB" id="9792323at2"/>
<dbReference type="Proteomes" id="UP000773614">
    <property type="component" value="Unassembled WGS sequence"/>
</dbReference>
<dbReference type="CDD" id="cd07247">
    <property type="entry name" value="SgaA_N_like"/>
    <property type="match status" value="1"/>
</dbReference>
<evidence type="ECO:0000313" key="3">
    <source>
        <dbReference type="Proteomes" id="UP000773614"/>
    </source>
</evidence>
<dbReference type="InterPro" id="IPR004360">
    <property type="entry name" value="Glyas_Fos-R_dOase_dom"/>
</dbReference>
<dbReference type="PROSITE" id="PS51819">
    <property type="entry name" value="VOC"/>
    <property type="match status" value="1"/>
</dbReference>